<sequence>MVVVPADVPFNVYVFDVVSTSRDDVPYAKSLCLRADEDGQDKLRIPITTFTARLDNNAFTLCARHPQTRNIRTYVIEQTGEDMQVASFPIGAYGDDHGSQSKSQNKNHKWELGF</sequence>
<organism evidence="2 3">
    <name type="scientific">Catenaria anguillulae PL171</name>
    <dbReference type="NCBI Taxonomy" id="765915"/>
    <lineage>
        <taxon>Eukaryota</taxon>
        <taxon>Fungi</taxon>
        <taxon>Fungi incertae sedis</taxon>
        <taxon>Blastocladiomycota</taxon>
        <taxon>Blastocladiomycetes</taxon>
        <taxon>Blastocladiales</taxon>
        <taxon>Catenariaceae</taxon>
        <taxon>Catenaria</taxon>
    </lineage>
</organism>
<accession>A0A1Y2I1C2</accession>
<feature type="region of interest" description="Disordered" evidence="1">
    <location>
        <begin position="93"/>
        <end position="114"/>
    </location>
</feature>
<evidence type="ECO:0000256" key="1">
    <source>
        <dbReference type="SAM" id="MobiDB-lite"/>
    </source>
</evidence>
<dbReference type="AlphaFoldDB" id="A0A1Y2I1C2"/>
<gene>
    <name evidence="2" type="ORF">BCR44DRAFT_1423589</name>
</gene>
<evidence type="ECO:0000313" key="3">
    <source>
        <dbReference type="Proteomes" id="UP000193411"/>
    </source>
</evidence>
<name>A0A1Y2I1C2_9FUNG</name>
<evidence type="ECO:0000313" key="2">
    <source>
        <dbReference type="EMBL" id="ORZ40678.1"/>
    </source>
</evidence>
<dbReference type="Proteomes" id="UP000193411">
    <property type="component" value="Unassembled WGS sequence"/>
</dbReference>
<reference evidence="2 3" key="1">
    <citation type="submission" date="2016-07" db="EMBL/GenBank/DDBJ databases">
        <title>Pervasive Adenine N6-methylation of Active Genes in Fungi.</title>
        <authorList>
            <consortium name="DOE Joint Genome Institute"/>
            <person name="Mondo S.J."/>
            <person name="Dannebaum R.O."/>
            <person name="Kuo R.C."/>
            <person name="Labutti K."/>
            <person name="Haridas S."/>
            <person name="Kuo A."/>
            <person name="Salamov A."/>
            <person name="Ahrendt S.R."/>
            <person name="Lipzen A."/>
            <person name="Sullivan W."/>
            <person name="Andreopoulos W.B."/>
            <person name="Clum A."/>
            <person name="Lindquist E."/>
            <person name="Daum C."/>
            <person name="Ramamoorthy G.K."/>
            <person name="Gryganskyi A."/>
            <person name="Culley D."/>
            <person name="Magnuson J.K."/>
            <person name="James T.Y."/>
            <person name="O'Malley M.A."/>
            <person name="Stajich J.E."/>
            <person name="Spatafora J.W."/>
            <person name="Visel A."/>
            <person name="Grigoriev I.V."/>
        </authorList>
    </citation>
    <scope>NUCLEOTIDE SEQUENCE [LARGE SCALE GENOMIC DNA]</scope>
    <source>
        <strain evidence="2 3">PL171</strain>
    </source>
</reference>
<keyword evidence="3" id="KW-1185">Reference proteome</keyword>
<feature type="non-terminal residue" evidence="2">
    <location>
        <position position="114"/>
    </location>
</feature>
<protein>
    <submittedName>
        <fullName evidence="2">Uncharacterized protein</fullName>
    </submittedName>
</protein>
<comment type="caution">
    <text evidence="2">The sequence shown here is derived from an EMBL/GenBank/DDBJ whole genome shotgun (WGS) entry which is preliminary data.</text>
</comment>
<dbReference type="EMBL" id="MCFL01000002">
    <property type="protein sequence ID" value="ORZ40678.1"/>
    <property type="molecule type" value="Genomic_DNA"/>
</dbReference>
<proteinExistence type="predicted"/>